<dbReference type="InterPro" id="IPR027417">
    <property type="entry name" value="P-loop_NTPase"/>
</dbReference>
<dbReference type="Proteomes" id="UP000197032">
    <property type="component" value="Unassembled WGS sequence"/>
</dbReference>
<keyword evidence="2" id="KW-1185">Reference proteome</keyword>
<evidence type="ECO:0000313" key="1">
    <source>
        <dbReference type="EMBL" id="GAW91975.1"/>
    </source>
</evidence>
<evidence type="ECO:0008006" key="3">
    <source>
        <dbReference type="Google" id="ProtNLM"/>
    </source>
</evidence>
<gene>
    <name evidence="1" type="ORF">KKC1_11350</name>
</gene>
<dbReference type="EMBL" id="BDGJ01000042">
    <property type="protein sequence ID" value="GAW91975.1"/>
    <property type="molecule type" value="Genomic_DNA"/>
</dbReference>
<sequence length="293" mass="33630">MVSTVDTAPHIVDPKNPGAVDEIIHLGDHWEEQGLRANKSEILELNKEVNRLFQRAYSYLRAAKIFLDEVESYYYDSGALDFAALNKLALDVIHDIFTGRPVLHRKPKDRHLFATAITPDGAINYIETIVGNLQKRYIIKGDDGTGKSTLIQRIADAALMHGYDIEAYHCALEPDKLDHVVIPALSVAVVTEVEPHYYEPKKNDQVINTMSYLRVNLNDDFAGERRTAREMYRQSFNHAVQFLARAKHAHDEMERFYVPNMKFNEINARRQEILERILKLAEDRGSKKDLKEV</sequence>
<reference evidence="2" key="1">
    <citation type="journal article" date="2017" name="Appl. Environ. Microbiol.">
        <title>Genomic analysis of Calderihabitans maritimus KKC1, a thermophilic hydrogenogenic carboxydotrophic bacterium isolated from marine sediment.</title>
        <authorList>
            <person name="Omae K."/>
            <person name="Yoneda Y."/>
            <person name="Fukuyama Y."/>
            <person name="Yoshida T."/>
            <person name="Sako Y."/>
        </authorList>
    </citation>
    <scope>NUCLEOTIDE SEQUENCE [LARGE SCALE GENOMIC DNA]</scope>
    <source>
        <strain evidence="2">KKC1</strain>
    </source>
</reference>
<comment type="caution">
    <text evidence="1">The sequence shown here is derived from an EMBL/GenBank/DDBJ whole genome shotgun (WGS) entry which is preliminary data.</text>
</comment>
<dbReference type="AlphaFoldDB" id="A0A1Z5HRM8"/>
<organism evidence="1 2">
    <name type="scientific">Calderihabitans maritimus</name>
    <dbReference type="NCBI Taxonomy" id="1246530"/>
    <lineage>
        <taxon>Bacteria</taxon>
        <taxon>Bacillati</taxon>
        <taxon>Bacillota</taxon>
        <taxon>Clostridia</taxon>
        <taxon>Neomoorellales</taxon>
        <taxon>Calderihabitantaceae</taxon>
        <taxon>Calderihabitans</taxon>
    </lineage>
</organism>
<dbReference type="OrthoDB" id="9781752at2"/>
<accession>A0A1Z5HRM8</accession>
<dbReference type="CDD" id="cd01120">
    <property type="entry name" value="RecA-like_superfamily"/>
    <property type="match status" value="1"/>
</dbReference>
<proteinExistence type="predicted"/>
<dbReference type="RefSeq" id="WP_088553418.1">
    <property type="nucleotide sequence ID" value="NZ_BDGJ01000042.1"/>
</dbReference>
<protein>
    <recommendedName>
        <fullName evidence="3">ATPase</fullName>
    </recommendedName>
</protein>
<name>A0A1Z5HRM8_9FIRM</name>
<dbReference type="SUPFAM" id="SSF52540">
    <property type="entry name" value="P-loop containing nucleoside triphosphate hydrolases"/>
    <property type="match status" value="1"/>
</dbReference>
<evidence type="ECO:0000313" key="2">
    <source>
        <dbReference type="Proteomes" id="UP000197032"/>
    </source>
</evidence>